<evidence type="ECO:0000313" key="2">
    <source>
        <dbReference type="Proteomes" id="UP001146351"/>
    </source>
</evidence>
<dbReference type="EMBL" id="JAPQKO010000003">
    <property type="protein sequence ID" value="KAJ5171642.1"/>
    <property type="molecule type" value="Genomic_DNA"/>
</dbReference>
<dbReference type="AlphaFoldDB" id="A0A9W9LQ09"/>
<dbReference type="Proteomes" id="UP001146351">
    <property type="component" value="Unassembled WGS sequence"/>
</dbReference>
<gene>
    <name evidence="1" type="ORF">N7492_004235</name>
</gene>
<keyword evidence="2" id="KW-1185">Reference proteome</keyword>
<reference evidence="1" key="1">
    <citation type="submission" date="2022-11" db="EMBL/GenBank/DDBJ databases">
        <authorList>
            <person name="Petersen C."/>
        </authorList>
    </citation>
    <scope>NUCLEOTIDE SEQUENCE</scope>
    <source>
        <strain evidence="1">IBT 21917</strain>
    </source>
</reference>
<comment type="caution">
    <text evidence="1">The sequence shown here is derived from an EMBL/GenBank/DDBJ whole genome shotgun (WGS) entry which is preliminary data.</text>
</comment>
<reference evidence="1" key="2">
    <citation type="journal article" date="2023" name="IMA Fungus">
        <title>Comparative genomic study of the Penicillium genus elucidates a diverse pangenome and 15 lateral gene transfer events.</title>
        <authorList>
            <person name="Petersen C."/>
            <person name="Sorensen T."/>
            <person name="Nielsen M.R."/>
            <person name="Sondergaard T.E."/>
            <person name="Sorensen J.L."/>
            <person name="Fitzpatrick D.A."/>
            <person name="Frisvad J.C."/>
            <person name="Nielsen K.L."/>
        </authorList>
    </citation>
    <scope>NUCLEOTIDE SEQUENCE</scope>
    <source>
        <strain evidence="1">IBT 21917</strain>
    </source>
</reference>
<name>A0A9W9LQ09_9EURO</name>
<proteinExistence type="predicted"/>
<protein>
    <submittedName>
        <fullName evidence="1">Uncharacterized protein</fullName>
    </submittedName>
</protein>
<sequence>MEKQTLQEHQKLLNAIQKDKYNKEILIAILNNKKVQRRSRQFSPKLIRKKDTSYDTELYHRL</sequence>
<accession>A0A9W9LQ09</accession>
<evidence type="ECO:0000313" key="1">
    <source>
        <dbReference type="EMBL" id="KAJ5171642.1"/>
    </source>
</evidence>
<organism evidence="1 2">
    <name type="scientific">Penicillium capsulatum</name>
    <dbReference type="NCBI Taxonomy" id="69766"/>
    <lineage>
        <taxon>Eukaryota</taxon>
        <taxon>Fungi</taxon>
        <taxon>Dikarya</taxon>
        <taxon>Ascomycota</taxon>
        <taxon>Pezizomycotina</taxon>
        <taxon>Eurotiomycetes</taxon>
        <taxon>Eurotiomycetidae</taxon>
        <taxon>Eurotiales</taxon>
        <taxon>Aspergillaceae</taxon>
        <taxon>Penicillium</taxon>
    </lineage>
</organism>